<dbReference type="STRING" id="1802362.A2806_02260"/>
<comment type="caution">
    <text evidence="2">The sequence shown here is derived from an EMBL/GenBank/DDBJ whole genome shotgun (WGS) entry which is preliminary data.</text>
</comment>
<reference evidence="2 3" key="1">
    <citation type="journal article" date="2016" name="Nat. Commun.">
        <title>Thousands of microbial genomes shed light on interconnected biogeochemical processes in an aquifer system.</title>
        <authorList>
            <person name="Anantharaman K."/>
            <person name="Brown C.T."/>
            <person name="Hug L.A."/>
            <person name="Sharon I."/>
            <person name="Castelle C.J."/>
            <person name="Probst A.J."/>
            <person name="Thomas B.C."/>
            <person name="Singh A."/>
            <person name="Wilkins M.J."/>
            <person name="Karaoz U."/>
            <person name="Brodie E.L."/>
            <person name="Williams K.H."/>
            <person name="Hubbard S.S."/>
            <person name="Banfield J.F."/>
        </authorList>
    </citation>
    <scope>NUCLEOTIDE SEQUENCE [LARGE SCALE GENOMIC DNA]</scope>
</reference>
<proteinExistence type="predicted"/>
<protein>
    <submittedName>
        <fullName evidence="2">Uncharacterized protein</fullName>
    </submittedName>
</protein>
<evidence type="ECO:0000313" key="2">
    <source>
        <dbReference type="EMBL" id="OHA47845.1"/>
    </source>
</evidence>
<feature type="compositionally biased region" description="Acidic residues" evidence="1">
    <location>
        <begin position="38"/>
        <end position="47"/>
    </location>
</feature>
<dbReference type="AlphaFoldDB" id="A0A1G2PHL9"/>
<dbReference type="Proteomes" id="UP000177629">
    <property type="component" value="Unassembled WGS sequence"/>
</dbReference>
<accession>A0A1G2PHL9</accession>
<name>A0A1G2PHL9_9BACT</name>
<feature type="region of interest" description="Disordered" evidence="1">
    <location>
        <begin position="30"/>
        <end position="58"/>
    </location>
</feature>
<dbReference type="EMBL" id="MHSS01000013">
    <property type="protein sequence ID" value="OHA47845.1"/>
    <property type="molecule type" value="Genomic_DNA"/>
</dbReference>
<gene>
    <name evidence="2" type="ORF">A2806_02260</name>
</gene>
<sequence length="169" mass="18647">MNQKMLFIILGLLVVVAVGGIVWWVAQPQSVPSTPENQPEESSEEVSDQPPPEYTDEPGIVLFTEHTTATVSQELEFAWLLNGPEGSTSMHTAIHWGDISHPGSFGSDVAPSQSGYPNLTSDFANGEFAVPELFTTKLSFTKAGTYYYRVHAIVDGQNYWTFEYTLVVE</sequence>
<evidence type="ECO:0000313" key="3">
    <source>
        <dbReference type="Proteomes" id="UP000177629"/>
    </source>
</evidence>
<evidence type="ECO:0000256" key="1">
    <source>
        <dbReference type="SAM" id="MobiDB-lite"/>
    </source>
</evidence>
<organism evidence="2 3">
    <name type="scientific">Candidatus Terrybacteria bacterium RIFCSPHIGHO2_01_FULL_48_17</name>
    <dbReference type="NCBI Taxonomy" id="1802362"/>
    <lineage>
        <taxon>Bacteria</taxon>
        <taxon>Candidatus Terryibacteriota</taxon>
    </lineage>
</organism>